<keyword evidence="2" id="KW-0560">Oxidoreductase</keyword>
<dbReference type="STRING" id="366602.Caul_0530"/>
<evidence type="ECO:0000259" key="3">
    <source>
        <dbReference type="Pfam" id="PF00724"/>
    </source>
</evidence>
<dbReference type="InterPro" id="IPR051799">
    <property type="entry name" value="NADH_flavin_oxidoreductase"/>
</dbReference>
<dbReference type="EMBL" id="CP000927">
    <property type="protein sequence ID" value="ABZ69664.1"/>
    <property type="molecule type" value="Genomic_DNA"/>
</dbReference>
<sequence length="337" mass="36446">MLAPMTNKQSHEDGVASNAEIDWLARCAQGGFGMVQTCGASVRADGKTFEGQLGVYSDRHLDGLTRMASAIKNAGALCSIQLHHGGPRSSAALGGVAVGPSDDPRSGVRGLSTAEVEQLRDAFIEAAKRTEQAGFNGVEVHSAFGFIPALFLSPIHNRRTDRYGGSLEGRSRLLFEIIDGIRQRCGDEFQIGLRISIERYGFKLDEMRDVAAEAFRAGALDYLDLALWDAAKEVSGGGPSKGRSILSLFTQLPRFGVRLGVAGKLMGAQGAAWAINEGCDFVLIGRQAIVHHDFPNRVLKDQNYHSPSLPVSAEHLRREGLSPTFLSYMSTWPDFVK</sequence>
<dbReference type="GO" id="GO:0016491">
    <property type="term" value="F:oxidoreductase activity"/>
    <property type="evidence" value="ECO:0007669"/>
    <property type="project" value="UniProtKB-KW"/>
</dbReference>
<accession>B0T6P7</accession>
<dbReference type="Gene3D" id="3.20.20.70">
    <property type="entry name" value="Aldolase class I"/>
    <property type="match status" value="1"/>
</dbReference>
<dbReference type="Pfam" id="PF00724">
    <property type="entry name" value="Oxidored_FMN"/>
    <property type="match status" value="1"/>
</dbReference>
<gene>
    <name evidence="4" type="ordered locus">Caul_0530</name>
</gene>
<organism evidence="4">
    <name type="scientific">Caulobacter sp. (strain K31)</name>
    <dbReference type="NCBI Taxonomy" id="366602"/>
    <lineage>
        <taxon>Bacteria</taxon>
        <taxon>Pseudomonadati</taxon>
        <taxon>Pseudomonadota</taxon>
        <taxon>Alphaproteobacteria</taxon>
        <taxon>Caulobacterales</taxon>
        <taxon>Caulobacteraceae</taxon>
        <taxon>Caulobacter</taxon>
    </lineage>
</organism>
<dbReference type="SUPFAM" id="SSF51395">
    <property type="entry name" value="FMN-linked oxidoreductases"/>
    <property type="match status" value="1"/>
</dbReference>
<evidence type="ECO:0000313" key="4">
    <source>
        <dbReference type="EMBL" id="ABZ69664.1"/>
    </source>
</evidence>
<dbReference type="InterPro" id="IPR013785">
    <property type="entry name" value="Aldolase_TIM"/>
</dbReference>
<dbReference type="AlphaFoldDB" id="B0T6P7"/>
<dbReference type="PANTHER" id="PTHR43656">
    <property type="entry name" value="BINDING OXIDOREDUCTASE, PUTATIVE (AFU_ORTHOLOGUE AFUA_2G08260)-RELATED"/>
    <property type="match status" value="1"/>
</dbReference>
<evidence type="ECO:0000256" key="1">
    <source>
        <dbReference type="ARBA" id="ARBA00022630"/>
    </source>
</evidence>
<protein>
    <submittedName>
        <fullName evidence="4">NADH:flavin oxidoreductase/NADH oxidase</fullName>
    </submittedName>
</protein>
<keyword evidence="1" id="KW-0285">Flavoprotein</keyword>
<dbReference type="HOGENOM" id="CLU_012153_2_3_5"/>
<feature type="domain" description="NADH:flavin oxidoreductase/NADH oxidase N-terminal" evidence="3">
    <location>
        <begin position="2"/>
        <end position="301"/>
    </location>
</feature>
<dbReference type="KEGG" id="cak:Caul_0530"/>
<evidence type="ECO:0000256" key="2">
    <source>
        <dbReference type="ARBA" id="ARBA00023002"/>
    </source>
</evidence>
<proteinExistence type="predicted"/>
<dbReference type="eggNOG" id="COG1902">
    <property type="taxonomic scope" value="Bacteria"/>
</dbReference>
<dbReference type="PANTHER" id="PTHR43656:SF2">
    <property type="entry name" value="BINDING OXIDOREDUCTASE, PUTATIVE (AFU_ORTHOLOGUE AFUA_2G08260)-RELATED"/>
    <property type="match status" value="1"/>
</dbReference>
<dbReference type="GO" id="GO:0010181">
    <property type="term" value="F:FMN binding"/>
    <property type="evidence" value="ECO:0007669"/>
    <property type="project" value="InterPro"/>
</dbReference>
<dbReference type="InterPro" id="IPR001155">
    <property type="entry name" value="OxRdtase_FMN_N"/>
</dbReference>
<name>B0T6P7_CAUSK</name>
<dbReference type="CDD" id="cd02803">
    <property type="entry name" value="OYE_like_FMN_family"/>
    <property type="match status" value="1"/>
</dbReference>
<reference evidence="4" key="1">
    <citation type="submission" date="2008-01" db="EMBL/GenBank/DDBJ databases">
        <title>Complete sequence of chromosome of Caulobacter sp. K31.</title>
        <authorList>
            <consortium name="US DOE Joint Genome Institute"/>
            <person name="Copeland A."/>
            <person name="Lucas S."/>
            <person name="Lapidus A."/>
            <person name="Barry K."/>
            <person name="Glavina del Rio T."/>
            <person name="Dalin E."/>
            <person name="Tice H."/>
            <person name="Pitluck S."/>
            <person name="Bruce D."/>
            <person name="Goodwin L."/>
            <person name="Thompson L.S."/>
            <person name="Brettin T."/>
            <person name="Detter J.C."/>
            <person name="Han C."/>
            <person name="Schmutz J."/>
            <person name="Larimer F."/>
            <person name="Land M."/>
            <person name="Hauser L."/>
            <person name="Kyrpides N."/>
            <person name="Kim E."/>
            <person name="Stephens C."/>
            <person name="Richardson P."/>
        </authorList>
    </citation>
    <scope>NUCLEOTIDE SEQUENCE [LARGE SCALE GENOMIC DNA]</scope>
    <source>
        <strain evidence="4">K31</strain>
    </source>
</reference>